<comment type="caution">
    <text evidence="9">Lacks conserved residue(s) required for the propagation of feature annotation.</text>
</comment>
<dbReference type="AlphaFoldDB" id="A0A1V4QF05"/>
<dbReference type="Pfam" id="PF12631">
    <property type="entry name" value="MnmE_helical"/>
    <property type="match status" value="1"/>
</dbReference>
<evidence type="ECO:0000313" key="15">
    <source>
        <dbReference type="Proteomes" id="UP000191663"/>
    </source>
</evidence>
<dbReference type="Gene3D" id="1.20.120.430">
    <property type="entry name" value="tRNA modification GTPase MnmE domain 2"/>
    <property type="match status" value="1"/>
</dbReference>
<comment type="caution">
    <text evidence="14">The sequence shown here is derived from an EMBL/GenBank/DDBJ whole genome shotgun (WGS) entry which is preliminary data.</text>
</comment>
<proteinExistence type="inferred from homology"/>
<evidence type="ECO:0000256" key="9">
    <source>
        <dbReference type="HAMAP-Rule" id="MF_00379"/>
    </source>
</evidence>
<keyword evidence="7 9" id="KW-0630">Potassium</keyword>
<dbReference type="CDD" id="cd04164">
    <property type="entry name" value="trmE"/>
    <property type="match status" value="1"/>
</dbReference>
<keyword evidence="2 9" id="KW-0819">tRNA processing</keyword>
<keyword evidence="3 9" id="KW-0479">Metal-binding</keyword>
<dbReference type="GO" id="GO:0042802">
    <property type="term" value="F:identical protein binding"/>
    <property type="evidence" value="ECO:0007669"/>
    <property type="project" value="UniProtKB-ARBA"/>
</dbReference>
<dbReference type="NCBIfam" id="TIGR00231">
    <property type="entry name" value="small_GTP"/>
    <property type="match status" value="1"/>
</dbReference>
<evidence type="ECO:0000256" key="7">
    <source>
        <dbReference type="ARBA" id="ARBA00022958"/>
    </source>
</evidence>
<dbReference type="Pfam" id="PF10396">
    <property type="entry name" value="TrmE_N"/>
    <property type="match status" value="1"/>
</dbReference>
<dbReference type="GO" id="GO:0005525">
    <property type="term" value="F:GTP binding"/>
    <property type="evidence" value="ECO:0007669"/>
    <property type="project" value="UniProtKB-UniRule"/>
</dbReference>
<dbReference type="FunFam" id="3.30.1360.120:FF:000003">
    <property type="entry name" value="tRNA modification GTPase MnmE"/>
    <property type="match status" value="1"/>
</dbReference>
<evidence type="ECO:0000259" key="11">
    <source>
        <dbReference type="Pfam" id="PF01926"/>
    </source>
</evidence>
<feature type="binding site" evidence="9">
    <location>
        <position position="23"/>
    </location>
    <ligand>
        <name>(6S)-5-formyl-5,6,7,8-tetrahydrofolate</name>
        <dbReference type="ChEBI" id="CHEBI:57457"/>
    </ligand>
</feature>
<dbReference type="GO" id="GO:0002098">
    <property type="term" value="P:tRNA wobble uridine modification"/>
    <property type="evidence" value="ECO:0007669"/>
    <property type="project" value="TreeGrafter"/>
</dbReference>
<evidence type="ECO:0000256" key="6">
    <source>
        <dbReference type="ARBA" id="ARBA00022842"/>
    </source>
</evidence>
<gene>
    <name evidence="9" type="primary">mnmE</name>
    <name evidence="9" type="synonym">trmE</name>
    <name evidence="14" type="ORF">BXT86_03905</name>
</gene>
<evidence type="ECO:0000259" key="13">
    <source>
        <dbReference type="Pfam" id="PF12631"/>
    </source>
</evidence>
<dbReference type="InterPro" id="IPR031168">
    <property type="entry name" value="G_TrmE"/>
</dbReference>
<dbReference type="InterPro" id="IPR006073">
    <property type="entry name" value="GTP-bd"/>
</dbReference>
<dbReference type="InterPro" id="IPR005225">
    <property type="entry name" value="Small_GTP-bd"/>
</dbReference>
<evidence type="ECO:0000256" key="8">
    <source>
        <dbReference type="ARBA" id="ARBA00023134"/>
    </source>
</evidence>
<dbReference type="NCBIfam" id="TIGR00450">
    <property type="entry name" value="mnmE_trmE_thdF"/>
    <property type="match status" value="1"/>
</dbReference>
<accession>A0A1V4QF05</accession>
<evidence type="ECO:0000259" key="12">
    <source>
        <dbReference type="Pfam" id="PF10396"/>
    </source>
</evidence>
<feature type="binding site" evidence="9">
    <location>
        <begin position="275"/>
        <end position="278"/>
    </location>
    <ligand>
        <name>GTP</name>
        <dbReference type="ChEBI" id="CHEBI:37565"/>
    </ligand>
</feature>
<name>A0A1V4QF05_UNCW3</name>
<dbReference type="InterPro" id="IPR027266">
    <property type="entry name" value="TrmE/GcvT-like"/>
</dbReference>
<dbReference type="InterPro" id="IPR018948">
    <property type="entry name" value="GTP-bd_TrmE_N"/>
</dbReference>
<dbReference type="GO" id="GO:0046872">
    <property type="term" value="F:metal ion binding"/>
    <property type="evidence" value="ECO:0007669"/>
    <property type="project" value="UniProtKB-KW"/>
</dbReference>
<dbReference type="EC" id="3.6.-.-" evidence="9"/>
<comment type="subunit">
    <text evidence="9">Homodimer. Heterotetramer of two MnmE and two MnmG subunits.</text>
</comment>
<dbReference type="InterPro" id="IPR025867">
    <property type="entry name" value="MnmE_helical"/>
</dbReference>
<comment type="subcellular location">
    <subcellularLocation>
        <location evidence="9">Cytoplasm</location>
    </subcellularLocation>
</comment>
<dbReference type="InterPro" id="IPR027417">
    <property type="entry name" value="P-loop_NTPase"/>
</dbReference>
<dbReference type="PANTHER" id="PTHR42714">
    <property type="entry name" value="TRNA MODIFICATION GTPASE GTPBP3"/>
    <property type="match status" value="1"/>
</dbReference>
<keyword evidence="4 9" id="KW-0547">Nucleotide-binding</keyword>
<dbReference type="InterPro" id="IPR004520">
    <property type="entry name" value="GTPase_MnmE"/>
</dbReference>
<comment type="cofactor">
    <cofactor evidence="9">
        <name>K(+)</name>
        <dbReference type="ChEBI" id="CHEBI:29103"/>
    </cofactor>
    <text evidence="9">Binds 1 potassium ion per subunit.</text>
</comment>
<feature type="domain" description="MnmE helical" evidence="13">
    <location>
        <begin position="128"/>
        <end position="445"/>
    </location>
</feature>
<dbReference type="Gene3D" id="3.40.50.300">
    <property type="entry name" value="P-loop containing nucleotide triphosphate hydrolases"/>
    <property type="match status" value="1"/>
</dbReference>
<dbReference type="GO" id="GO:0030488">
    <property type="term" value="P:tRNA methylation"/>
    <property type="evidence" value="ECO:0007669"/>
    <property type="project" value="TreeGrafter"/>
</dbReference>
<keyword evidence="6 9" id="KW-0460">Magnesium</keyword>
<dbReference type="EMBL" id="MUKB01000061">
    <property type="protein sequence ID" value="OPX17928.1"/>
    <property type="molecule type" value="Genomic_DNA"/>
</dbReference>
<evidence type="ECO:0000256" key="5">
    <source>
        <dbReference type="ARBA" id="ARBA00022801"/>
    </source>
</evidence>
<dbReference type="Gene3D" id="3.30.1360.120">
    <property type="entry name" value="Probable tRNA modification gtpase trme, domain 1"/>
    <property type="match status" value="1"/>
</dbReference>
<feature type="domain" description="GTP-binding protein TrmE N-terminal" evidence="12">
    <location>
        <begin position="6"/>
        <end position="125"/>
    </location>
</feature>
<dbReference type="HAMAP" id="MF_00379">
    <property type="entry name" value="GTPase_MnmE"/>
    <property type="match status" value="1"/>
</dbReference>
<comment type="function">
    <text evidence="9">Exhibits a very high intrinsic GTPase hydrolysis rate. Involved in the addition of a carboxymethylaminomethyl (cmnm) group at the wobble position (U34) of certain tRNAs, forming tRNA-cmnm(5)s(2)U34.</text>
</comment>
<evidence type="ECO:0000256" key="1">
    <source>
        <dbReference type="ARBA" id="ARBA00011043"/>
    </source>
</evidence>
<organism evidence="14 15">
    <name type="scientific">candidate division WOR-3 bacterium 4484_100</name>
    <dbReference type="NCBI Taxonomy" id="1936077"/>
    <lineage>
        <taxon>Bacteria</taxon>
        <taxon>Bacteria division WOR-3</taxon>
    </lineage>
</organism>
<dbReference type="SUPFAM" id="SSF52540">
    <property type="entry name" value="P-loop containing nucleoside triphosphate hydrolases"/>
    <property type="match status" value="1"/>
</dbReference>
<feature type="binding site" evidence="9">
    <location>
        <position position="448"/>
    </location>
    <ligand>
        <name>(6S)-5-formyl-5,6,7,8-tetrahydrofolate</name>
        <dbReference type="ChEBI" id="CHEBI:57457"/>
    </ligand>
</feature>
<dbReference type="Pfam" id="PF01926">
    <property type="entry name" value="MMR_HSR1"/>
    <property type="match status" value="1"/>
</dbReference>
<evidence type="ECO:0000256" key="3">
    <source>
        <dbReference type="ARBA" id="ARBA00022723"/>
    </source>
</evidence>
<dbReference type="Proteomes" id="UP000191663">
    <property type="component" value="Unassembled WGS sequence"/>
</dbReference>
<dbReference type="GO" id="GO:0003924">
    <property type="term" value="F:GTPase activity"/>
    <property type="evidence" value="ECO:0007669"/>
    <property type="project" value="UniProtKB-UniRule"/>
</dbReference>
<feature type="domain" description="G" evidence="11">
    <location>
        <begin position="223"/>
        <end position="335"/>
    </location>
</feature>
<sequence length="448" mass="49935">MSLNDTITACATPIGYSGIAVIRLSGAQALAIAKKVFRPQSGMVDFKPNCVYFGDFFDSEKNCVVDKILLTTFFAPHSYTGEDVVEFSCHGNPLIVERIITALLNQGARLAQKGEFTKRALLNGKIDLIQAEAVLDTVYASCEQARRVALAQYEGKLSDWVYSLRAKIVDLLLLIEASLDFPEEEETEIEELKIHQTLQVLIDDLDWILKGAQTGVKIKEGYRVLIMGRTNVGKSTLFNRLVGFERAIVHSEPGTTRDYIEEDIELAGLFIRLFDTAGVFSGAKGVDQKAVEKTQGLLNQADLILLMFDGSEPVNEEDIELYDLTKEHRKLQILNKIDLNFRIGQDGLLSDSIKISAKTGENIGLLIDGIKQALLPKNVEDQLLVTRTRHIEILKSVRGFLKNALNGQTLETVAFELHTALNRLGELTGQVMRKEILDRIFEEFCIGK</sequence>
<feature type="binding site" evidence="9">
    <location>
        <position position="125"/>
    </location>
    <ligand>
        <name>(6S)-5-formyl-5,6,7,8-tetrahydrofolate</name>
        <dbReference type="ChEBI" id="CHEBI:57457"/>
    </ligand>
</feature>
<evidence type="ECO:0000256" key="10">
    <source>
        <dbReference type="RuleBase" id="RU003313"/>
    </source>
</evidence>
<evidence type="ECO:0000256" key="4">
    <source>
        <dbReference type="ARBA" id="ARBA00022741"/>
    </source>
</evidence>
<dbReference type="InterPro" id="IPR027368">
    <property type="entry name" value="MnmE_dom2"/>
</dbReference>
<evidence type="ECO:0000313" key="14">
    <source>
        <dbReference type="EMBL" id="OPX17928.1"/>
    </source>
</evidence>
<keyword evidence="8 9" id="KW-0342">GTP-binding</keyword>
<comment type="similarity">
    <text evidence="1 9 10">Belongs to the TRAFAC class TrmE-Era-EngA-EngB-Septin-like GTPase superfamily. TrmE GTPase family.</text>
</comment>
<feature type="binding site" evidence="9">
    <location>
        <begin position="231"/>
        <end position="236"/>
    </location>
    <ligand>
        <name>GTP</name>
        <dbReference type="ChEBI" id="CHEBI:37565"/>
    </ligand>
</feature>
<feature type="binding site" evidence="9">
    <location>
        <position position="256"/>
    </location>
    <ligand>
        <name>Mg(2+)</name>
        <dbReference type="ChEBI" id="CHEBI:18420"/>
    </ligand>
</feature>
<dbReference type="CDD" id="cd14858">
    <property type="entry name" value="TrmE_N"/>
    <property type="match status" value="1"/>
</dbReference>
<dbReference type="GO" id="GO:0005829">
    <property type="term" value="C:cytosol"/>
    <property type="evidence" value="ECO:0007669"/>
    <property type="project" value="TreeGrafter"/>
</dbReference>
<feature type="binding site" evidence="9">
    <location>
        <position position="235"/>
    </location>
    <ligand>
        <name>Mg(2+)</name>
        <dbReference type="ChEBI" id="CHEBI:18420"/>
    </ligand>
</feature>
<dbReference type="PANTHER" id="PTHR42714:SF2">
    <property type="entry name" value="TRNA MODIFICATION GTPASE GTPBP3, MITOCHONDRIAL"/>
    <property type="match status" value="1"/>
</dbReference>
<feature type="binding site" evidence="9">
    <location>
        <position position="86"/>
    </location>
    <ligand>
        <name>(6S)-5-formyl-5,6,7,8-tetrahydrofolate</name>
        <dbReference type="ChEBI" id="CHEBI:57457"/>
    </ligand>
</feature>
<reference evidence="15" key="1">
    <citation type="submission" date="2017-01" db="EMBL/GenBank/DDBJ databases">
        <title>Novel pathways for hydrocarbon cycling and metabolic interdependencies in hydrothermal sediment communities.</title>
        <authorList>
            <person name="Dombrowski N."/>
            <person name="Seitz K."/>
            <person name="Teske A."/>
            <person name="Baker B."/>
        </authorList>
    </citation>
    <scope>NUCLEOTIDE SEQUENCE [LARGE SCALE GENOMIC DNA]</scope>
</reference>
<evidence type="ECO:0000256" key="2">
    <source>
        <dbReference type="ARBA" id="ARBA00022694"/>
    </source>
</evidence>
<keyword evidence="5 9" id="KW-0378">Hydrolase</keyword>
<protein>
    <recommendedName>
        <fullName evidence="9">tRNA modification GTPase MnmE</fullName>
        <ecNumber evidence="9">3.6.-.-</ecNumber>
    </recommendedName>
</protein>
<keyword evidence="9" id="KW-0963">Cytoplasm</keyword>